<dbReference type="PANTHER" id="PTHR11101">
    <property type="entry name" value="PHOSPHATE TRANSPORTER"/>
    <property type="match status" value="1"/>
</dbReference>
<keyword evidence="2" id="KW-0813">Transport</keyword>
<dbReference type="GO" id="GO:0035435">
    <property type="term" value="P:phosphate ion transmembrane transport"/>
    <property type="evidence" value="ECO:0007669"/>
    <property type="project" value="TreeGrafter"/>
</dbReference>
<dbReference type="Proteomes" id="UP001162889">
    <property type="component" value="Unassembled WGS sequence"/>
</dbReference>
<gene>
    <name evidence="7" type="ORF">KVP70_14125</name>
    <name evidence="8" type="ORF">L1274_000607</name>
</gene>
<dbReference type="EMBL" id="JAHTGR010000006">
    <property type="protein sequence ID" value="MBV6322083.1"/>
    <property type="molecule type" value="Genomic_DNA"/>
</dbReference>
<evidence type="ECO:0000313" key="7">
    <source>
        <dbReference type="EMBL" id="MBV6322083.1"/>
    </source>
</evidence>
<keyword evidence="3 6" id="KW-0812">Transmembrane</keyword>
<protein>
    <submittedName>
        <fullName evidence="7">Inorganic phosphate transporter</fullName>
    </submittedName>
    <submittedName>
        <fullName evidence="8">Phosphate/sulfate permease</fullName>
    </submittedName>
</protein>
<evidence type="ECO:0000256" key="3">
    <source>
        <dbReference type="ARBA" id="ARBA00022692"/>
    </source>
</evidence>
<comment type="subcellular location">
    <subcellularLocation>
        <location evidence="1">Membrane</location>
        <topology evidence="1">Multi-pass membrane protein</topology>
    </subcellularLocation>
</comment>
<dbReference type="PANTHER" id="PTHR11101:SF61">
    <property type="entry name" value="PHOSPHATE TRANSPORTER"/>
    <property type="match status" value="1"/>
</dbReference>
<organism evidence="7 9">
    <name type="scientific">Duganella violaceipulchra</name>
    <dbReference type="NCBI Taxonomy" id="2849652"/>
    <lineage>
        <taxon>Bacteria</taxon>
        <taxon>Pseudomonadati</taxon>
        <taxon>Pseudomonadota</taxon>
        <taxon>Betaproteobacteria</taxon>
        <taxon>Burkholderiales</taxon>
        <taxon>Oxalobacteraceae</taxon>
        <taxon>Telluria group</taxon>
        <taxon>Duganella</taxon>
    </lineage>
</organism>
<feature type="transmembrane region" description="Helical" evidence="6">
    <location>
        <begin position="54"/>
        <end position="73"/>
    </location>
</feature>
<dbReference type="GO" id="GO:0016020">
    <property type="term" value="C:membrane"/>
    <property type="evidence" value="ECO:0007669"/>
    <property type="project" value="UniProtKB-SubCell"/>
</dbReference>
<evidence type="ECO:0000256" key="5">
    <source>
        <dbReference type="ARBA" id="ARBA00023136"/>
    </source>
</evidence>
<comment type="caution">
    <text evidence="7">The sequence shown here is derived from an EMBL/GenBank/DDBJ whole genome shotgun (WGS) entry which is preliminary data.</text>
</comment>
<evidence type="ECO:0000256" key="1">
    <source>
        <dbReference type="ARBA" id="ARBA00004141"/>
    </source>
</evidence>
<dbReference type="AlphaFoldDB" id="A0AA41H5G7"/>
<feature type="transmembrane region" description="Helical" evidence="6">
    <location>
        <begin position="20"/>
        <end position="42"/>
    </location>
</feature>
<feature type="transmembrane region" description="Helical" evidence="6">
    <location>
        <begin position="216"/>
        <end position="238"/>
    </location>
</feature>
<evidence type="ECO:0000313" key="10">
    <source>
        <dbReference type="Proteomes" id="UP001162889"/>
    </source>
</evidence>
<dbReference type="EMBL" id="JALJZU010000001">
    <property type="protein sequence ID" value="MCP2006919.1"/>
    <property type="molecule type" value="Genomic_DNA"/>
</dbReference>
<reference evidence="7" key="1">
    <citation type="submission" date="2021-07" db="EMBL/GenBank/DDBJ databases">
        <title>Characterization of violacein-producing bacteria and related species.</title>
        <authorList>
            <person name="Wilson H.S."/>
            <person name="De Leon M.E."/>
        </authorList>
    </citation>
    <scope>NUCLEOTIDE SEQUENCE</scope>
    <source>
        <strain evidence="7">HSC-15S17</strain>
    </source>
</reference>
<evidence type="ECO:0000256" key="4">
    <source>
        <dbReference type="ARBA" id="ARBA00022989"/>
    </source>
</evidence>
<proteinExistence type="predicted"/>
<dbReference type="RefSeq" id="WP_217942852.1">
    <property type="nucleotide sequence ID" value="NZ_JAHTGR010000006.1"/>
</dbReference>
<dbReference type="InterPro" id="IPR001204">
    <property type="entry name" value="Phos_transporter"/>
</dbReference>
<dbReference type="GO" id="GO:0005315">
    <property type="term" value="F:phosphate transmembrane transporter activity"/>
    <property type="evidence" value="ECO:0007669"/>
    <property type="project" value="InterPro"/>
</dbReference>
<keyword evidence="10" id="KW-1185">Reference proteome</keyword>
<evidence type="ECO:0000256" key="2">
    <source>
        <dbReference type="ARBA" id="ARBA00022448"/>
    </source>
</evidence>
<accession>A0AA41H5G7</accession>
<dbReference type="Proteomes" id="UP001155901">
    <property type="component" value="Unassembled WGS sequence"/>
</dbReference>
<evidence type="ECO:0000313" key="8">
    <source>
        <dbReference type="EMBL" id="MCP2006919.1"/>
    </source>
</evidence>
<dbReference type="Pfam" id="PF01384">
    <property type="entry name" value="PHO4"/>
    <property type="match status" value="1"/>
</dbReference>
<feature type="transmembrane region" description="Helical" evidence="6">
    <location>
        <begin position="101"/>
        <end position="123"/>
    </location>
</feature>
<keyword evidence="5 6" id="KW-0472">Membrane</keyword>
<evidence type="ECO:0000313" key="9">
    <source>
        <dbReference type="Proteomes" id="UP001155901"/>
    </source>
</evidence>
<reference evidence="8" key="2">
    <citation type="submission" date="2022-03" db="EMBL/GenBank/DDBJ databases">
        <title>Genome Encyclopedia of Bacteria and Archaea VI: Functional Genomics of Type Strains.</title>
        <authorList>
            <person name="Whitman W."/>
        </authorList>
    </citation>
    <scope>NUCLEOTIDE SEQUENCE</scope>
    <source>
        <strain evidence="8">HSC-15S17</strain>
    </source>
</reference>
<sequence length="242" mass="25684">MNTVAQPARISPADSKNTPITALIFVVLLLAGLLFGAYSLRADVTEAGPVATNWLPYMLLGLALLIALGFEFVNGFHDTANAMMHGRDGTGGVDWAQASKVGYSLLLSPMVGFGCAALLLLALRAFVKSRELYEAPVGNTPQPWYIRGLLPLICTGGKSHLTYAQGASAELVAMLTIGATDMYGIPVSTTHVLSSGVAGTMATNRSGRQWSTVRNLAMAWVPTLPVAILLSGSLFWLFSHIF</sequence>
<evidence type="ECO:0000256" key="6">
    <source>
        <dbReference type="SAM" id="Phobius"/>
    </source>
</evidence>
<keyword evidence="4 6" id="KW-1133">Transmembrane helix</keyword>
<name>A0AA41H5G7_9BURK</name>